<feature type="compositionally biased region" description="Basic and acidic residues" evidence="6">
    <location>
        <begin position="41"/>
        <end position="54"/>
    </location>
</feature>
<feature type="compositionally biased region" description="Low complexity" evidence="6">
    <location>
        <begin position="218"/>
        <end position="250"/>
    </location>
</feature>
<keyword evidence="3" id="KW-0963">Cytoplasm</keyword>
<organism evidence="8 9">
    <name type="scientific">Clupea harengus</name>
    <name type="common">Atlantic herring</name>
    <dbReference type="NCBI Taxonomy" id="7950"/>
    <lineage>
        <taxon>Eukaryota</taxon>
        <taxon>Metazoa</taxon>
        <taxon>Chordata</taxon>
        <taxon>Craniata</taxon>
        <taxon>Vertebrata</taxon>
        <taxon>Euteleostomi</taxon>
        <taxon>Actinopterygii</taxon>
        <taxon>Neopterygii</taxon>
        <taxon>Teleostei</taxon>
        <taxon>Clupei</taxon>
        <taxon>Clupeiformes</taxon>
        <taxon>Clupeoidei</taxon>
        <taxon>Clupeidae</taxon>
        <taxon>Clupea</taxon>
    </lineage>
</organism>
<feature type="region of interest" description="Disordered" evidence="6">
    <location>
        <begin position="161"/>
        <end position="289"/>
    </location>
</feature>
<feature type="compositionally biased region" description="Low complexity" evidence="6">
    <location>
        <begin position="584"/>
        <end position="600"/>
    </location>
</feature>
<evidence type="ECO:0000313" key="8">
    <source>
        <dbReference type="Proteomes" id="UP000515152"/>
    </source>
</evidence>
<evidence type="ECO:0000259" key="7">
    <source>
        <dbReference type="Pfam" id="PF15297"/>
    </source>
</evidence>
<dbReference type="GO" id="GO:0007026">
    <property type="term" value="P:negative regulation of microtubule depolymerization"/>
    <property type="evidence" value="ECO:0007669"/>
    <property type="project" value="TreeGrafter"/>
</dbReference>
<feature type="compositionally biased region" description="Acidic residues" evidence="6">
    <location>
        <begin position="454"/>
        <end position="467"/>
    </location>
</feature>
<keyword evidence="8" id="KW-1185">Reference proteome</keyword>
<evidence type="ECO:0000256" key="6">
    <source>
        <dbReference type="SAM" id="MobiDB-lite"/>
    </source>
</evidence>
<evidence type="ECO:0000256" key="3">
    <source>
        <dbReference type="ARBA" id="ARBA00022490"/>
    </source>
</evidence>
<keyword evidence="5" id="KW-0206">Cytoskeleton</keyword>
<feature type="compositionally biased region" description="Acidic residues" evidence="6">
    <location>
        <begin position="486"/>
        <end position="514"/>
    </location>
</feature>
<feature type="region of interest" description="Disordered" evidence="6">
    <location>
        <begin position="306"/>
        <end position="384"/>
    </location>
</feature>
<feature type="compositionally biased region" description="Basic and acidic residues" evidence="6">
    <location>
        <begin position="520"/>
        <end position="530"/>
    </location>
</feature>
<comment type="subcellular location">
    <subcellularLocation>
        <location evidence="1">Cytoplasm</location>
        <location evidence="1">Cytoskeleton</location>
    </subcellularLocation>
</comment>
<evidence type="ECO:0000313" key="9">
    <source>
        <dbReference type="RefSeq" id="XP_012686692.2"/>
    </source>
</evidence>
<evidence type="ECO:0000256" key="4">
    <source>
        <dbReference type="ARBA" id="ARBA00022553"/>
    </source>
</evidence>
<feature type="compositionally biased region" description="Basic and acidic residues" evidence="6">
    <location>
        <begin position="325"/>
        <end position="339"/>
    </location>
</feature>
<feature type="domain" description="Cytoskeleton-associated protein 2 C-terminal" evidence="7">
    <location>
        <begin position="504"/>
        <end position="579"/>
    </location>
</feature>
<dbReference type="InterPro" id="IPR029197">
    <property type="entry name" value="CKAP2_C"/>
</dbReference>
<dbReference type="InterPro" id="IPR026165">
    <property type="entry name" value="CKAP2_fam"/>
</dbReference>
<dbReference type="KEGG" id="char:105903472"/>
<proteinExistence type="inferred from homology"/>
<dbReference type="Proteomes" id="UP000515152">
    <property type="component" value="Chromosome 24"/>
</dbReference>
<keyword evidence="4" id="KW-0597">Phosphoprotein</keyword>
<protein>
    <submittedName>
        <fullName evidence="9">Cytoskeleton-associated protein 2</fullName>
    </submittedName>
</protein>
<comment type="similarity">
    <text evidence="2">Belongs to the CKAP2 family.</text>
</comment>
<feature type="compositionally biased region" description="Polar residues" evidence="6">
    <location>
        <begin position="198"/>
        <end position="217"/>
    </location>
</feature>
<evidence type="ECO:0000256" key="5">
    <source>
        <dbReference type="ARBA" id="ARBA00023212"/>
    </source>
</evidence>
<dbReference type="Pfam" id="PF15297">
    <property type="entry name" value="CKAP2_C"/>
    <property type="match status" value="2"/>
</dbReference>
<dbReference type="RefSeq" id="XP_012686692.2">
    <property type="nucleotide sequence ID" value="XM_012831238.2"/>
</dbReference>
<feature type="region of interest" description="Disordered" evidence="6">
    <location>
        <begin position="428"/>
        <end position="553"/>
    </location>
</feature>
<dbReference type="GO" id="GO:0015630">
    <property type="term" value="C:microtubule cytoskeleton"/>
    <property type="evidence" value="ECO:0007669"/>
    <property type="project" value="TreeGrafter"/>
</dbReference>
<feature type="compositionally biased region" description="Basic and acidic residues" evidence="6">
    <location>
        <begin position="468"/>
        <end position="485"/>
    </location>
</feature>
<dbReference type="OrthoDB" id="9945093at2759"/>
<evidence type="ECO:0000256" key="2">
    <source>
        <dbReference type="ARBA" id="ARBA00009468"/>
    </source>
</evidence>
<feature type="region of interest" description="Disordered" evidence="6">
    <location>
        <begin position="574"/>
        <end position="606"/>
    </location>
</feature>
<feature type="region of interest" description="Disordered" evidence="6">
    <location>
        <begin position="29"/>
        <end position="115"/>
    </location>
</feature>
<dbReference type="PANTHER" id="PTHR16076:SF8">
    <property type="entry name" value="CYTOSKELETON-ASSOCIATED PROTEIN 2"/>
    <property type="match status" value="1"/>
</dbReference>
<dbReference type="GeneID" id="105903472"/>
<feature type="compositionally biased region" description="Polar residues" evidence="6">
    <location>
        <begin position="252"/>
        <end position="279"/>
    </location>
</feature>
<accession>A0A6P3W129</accession>
<feature type="compositionally biased region" description="Basic and acidic residues" evidence="6">
    <location>
        <begin position="432"/>
        <end position="445"/>
    </location>
</feature>
<dbReference type="PANTHER" id="PTHR16076">
    <property type="entry name" value="CYTOSKELETON ASSOCIATED PROTEIN 2-RELATED"/>
    <property type="match status" value="1"/>
</dbReference>
<name>A0A6P3W129_CLUHA</name>
<feature type="compositionally biased region" description="Polar residues" evidence="6">
    <location>
        <begin position="310"/>
        <end position="319"/>
    </location>
</feature>
<dbReference type="AlphaFoldDB" id="A0A6P3W129"/>
<gene>
    <name evidence="9" type="primary">si:ch211-266i6.3</name>
</gene>
<feature type="compositionally biased region" description="Polar residues" evidence="6">
    <location>
        <begin position="80"/>
        <end position="90"/>
    </location>
</feature>
<evidence type="ECO:0000256" key="1">
    <source>
        <dbReference type="ARBA" id="ARBA00004245"/>
    </source>
</evidence>
<feature type="compositionally biased region" description="Acidic residues" evidence="6">
    <location>
        <begin position="531"/>
        <end position="542"/>
    </location>
</feature>
<sequence>MEIHKKSNKENALPKLGQQKVVTSFIKKAVPGQTAPLQSKNDQKDGTTDKRAEPTMKAQQRATKPAVAKPDTAVKKVPTLTRTFHSQQSADYKKLLTQGPKPASSAPPKCLPGSYKGKVVQSKVDCFRKPGDATASTTEKRVFAKPALPKTVGSIPATLSRFKSKSVTALAGKTAPSSFQTQPRRPKSVTDVPLSRPANKTTRGQTQTVSTVRQFQATRRPPTTRSVPPISRTVAGPKAPASSARPAPGAVKQSQNTTKPPVATSQRPTRKPPTSTLSHTRVGMETAEERRAKLAEWLALKGKTLKRPATHSTLPTQRTRPFIKPKADPQQNHEPESRPTAEPSLVPEPAAEPSLVAETKPVAKLDTPEEEEEVEEPVTSSPATVMNTTLDMVDNCDLDLPEVDLDVCMENLVVNLCGALEALEPPSACQSEEQHADEKDSKAELEGMVVEVQVSEEEEEDDDDEIKEEFADNKRDSEKSTKECSAEDSDSEMEADSIEGSESDSDSDTDDENQAEAADVDERKVKTEVKAEDDDDDEEEDNCGTTTPECKGASVVKYSVRTTPFLQSVKKRIDVSESATKAAPSSCGSSRRPRQRQSSSIGDLKFLTPVRRSRRIEGHSSRLPAAVSEHDPCVTSLAELARLEGGDHEANAYIYRRNPALLDEHGDLNRL</sequence>
<feature type="domain" description="Cytoskeleton-associated protein 2 C-terminal" evidence="7">
    <location>
        <begin position="597"/>
        <end position="661"/>
    </location>
</feature>
<reference evidence="9" key="1">
    <citation type="submission" date="2025-08" db="UniProtKB">
        <authorList>
            <consortium name="RefSeq"/>
        </authorList>
    </citation>
    <scope>IDENTIFICATION</scope>
</reference>